<evidence type="ECO:0000256" key="1">
    <source>
        <dbReference type="ARBA" id="ARBA00007362"/>
    </source>
</evidence>
<dbReference type="Proteomes" id="UP000757435">
    <property type="component" value="Unassembled WGS sequence"/>
</dbReference>
<dbReference type="InterPro" id="IPR000620">
    <property type="entry name" value="EamA_dom"/>
</dbReference>
<evidence type="ECO:0000313" key="4">
    <source>
        <dbReference type="EMBL" id="MBW4661176.1"/>
    </source>
</evidence>
<gene>
    <name evidence="4" type="ORF">KME15_21070</name>
</gene>
<evidence type="ECO:0000259" key="3">
    <source>
        <dbReference type="Pfam" id="PF00892"/>
    </source>
</evidence>
<name>A0A951UNV0_9CYAN</name>
<keyword evidence="2" id="KW-0472">Membrane</keyword>
<dbReference type="InterPro" id="IPR037185">
    <property type="entry name" value="EmrE-like"/>
</dbReference>
<comment type="caution">
    <text evidence="4">The sequence shown here is derived from an EMBL/GenBank/DDBJ whole genome shotgun (WGS) entry which is preliminary data.</text>
</comment>
<dbReference type="AlphaFoldDB" id="A0A951UNV0"/>
<feature type="transmembrane region" description="Helical" evidence="2">
    <location>
        <begin position="155"/>
        <end position="176"/>
    </location>
</feature>
<feature type="domain" description="EamA" evidence="3">
    <location>
        <begin position="157"/>
        <end position="296"/>
    </location>
</feature>
<dbReference type="PANTHER" id="PTHR22911:SF137">
    <property type="entry name" value="SOLUTE CARRIER FAMILY 35 MEMBER G2-RELATED"/>
    <property type="match status" value="1"/>
</dbReference>
<evidence type="ECO:0000256" key="2">
    <source>
        <dbReference type="SAM" id="Phobius"/>
    </source>
</evidence>
<feature type="domain" description="EamA" evidence="3">
    <location>
        <begin position="8"/>
        <end position="141"/>
    </location>
</feature>
<feature type="transmembrane region" description="Helical" evidence="2">
    <location>
        <begin position="188"/>
        <end position="207"/>
    </location>
</feature>
<organism evidence="4 5">
    <name type="scientific">Drouetiella hepatica Uher 2000/2452</name>
    <dbReference type="NCBI Taxonomy" id="904376"/>
    <lineage>
        <taxon>Bacteria</taxon>
        <taxon>Bacillati</taxon>
        <taxon>Cyanobacteriota</taxon>
        <taxon>Cyanophyceae</taxon>
        <taxon>Oculatellales</taxon>
        <taxon>Oculatellaceae</taxon>
        <taxon>Drouetiella</taxon>
    </lineage>
</organism>
<comment type="similarity">
    <text evidence="1">Belongs to the EamA transporter family.</text>
</comment>
<feature type="transmembrane region" description="Helical" evidence="2">
    <location>
        <begin position="227"/>
        <end position="243"/>
    </location>
</feature>
<feature type="transmembrane region" description="Helical" evidence="2">
    <location>
        <begin position="125"/>
        <end position="143"/>
    </location>
</feature>
<proteinExistence type="inferred from homology"/>
<dbReference type="EMBL" id="JAHHHD010000031">
    <property type="protein sequence ID" value="MBW4661176.1"/>
    <property type="molecule type" value="Genomic_DNA"/>
</dbReference>
<feature type="transmembrane region" description="Helical" evidence="2">
    <location>
        <begin position="12"/>
        <end position="30"/>
    </location>
</feature>
<reference evidence="4" key="2">
    <citation type="journal article" date="2022" name="Microbiol. Resour. Announc.">
        <title>Metagenome Sequencing to Explore Phylogenomics of Terrestrial Cyanobacteria.</title>
        <authorList>
            <person name="Ward R.D."/>
            <person name="Stajich J.E."/>
            <person name="Johansen J.R."/>
            <person name="Huntemann M."/>
            <person name="Clum A."/>
            <person name="Foster B."/>
            <person name="Foster B."/>
            <person name="Roux S."/>
            <person name="Palaniappan K."/>
            <person name="Varghese N."/>
            <person name="Mukherjee S."/>
            <person name="Reddy T.B.K."/>
            <person name="Daum C."/>
            <person name="Copeland A."/>
            <person name="Chen I.A."/>
            <person name="Ivanova N.N."/>
            <person name="Kyrpides N.C."/>
            <person name="Shapiro N."/>
            <person name="Eloe-Fadrosh E.A."/>
            <person name="Pietrasiak N."/>
        </authorList>
    </citation>
    <scope>NUCLEOTIDE SEQUENCE</scope>
    <source>
        <strain evidence="4">UHER 2000/2452</strain>
    </source>
</reference>
<keyword evidence="2" id="KW-0812">Transmembrane</keyword>
<accession>A0A951UNV0</accession>
<dbReference type="GO" id="GO:0016020">
    <property type="term" value="C:membrane"/>
    <property type="evidence" value="ECO:0007669"/>
    <property type="project" value="InterPro"/>
</dbReference>
<feature type="transmembrane region" description="Helical" evidence="2">
    <location>
        <begin position="37"/>
        <end position="58"/>
    </location>
</feature>
<feature type="transmembrane region" description="Helical" evidence="2">
    <location>
        <begin position="70"/>
        <end position="89"/>
    </location>
</feature>
<protein>
    <submittedName>
        <fullName evidence="4">DMT family transporter</fullName>
    </submittedName>
</protein>
<evidence type="ECO:0000313" key="5">
    <source>
        <dbReference type="Proteomes" id="UP000757435"/>
    </source>
</evidence>
<dbReference type="SUPFAM" id="SSF103481">
    <property type="entry name" value="Multidrug resistance efflux transporter EmrE"/>
    <property type="match status" value="2"/>
</dbReference>
<feature type="transmembrane region" description="Helical" evidence="2">
    <location>
        <begin position="101"/>
        <end position="119"/>
    </location>
</feature>
<dbReference type="PANTHER" id="PTHR22911">
    <property type="entry name" value="ACYL-MALONYL CONDENSING ENZYME-RELATED"/>
    <property type="match status" value="1"/>
</dbReference>
<dbReference type="Pfam" id="PF00892">
    <property type="entry name" value="EamA"/>
    <property type="match status" value="2"/>
</dbReference>
<sequence>MLFFLEYRGELAALSAALIWAIASLIYVDLGKQMSPLLLNFAKNGVAIALILLTLLFQGNFSSQIGGFNLGLLLLSGAIGIGFGDTAFLESLNCVGARRSLLMESLAPPLAAVLASVFLAEQLSLQAWLGIFLTVAGVSWVIAERAPDQVHQMKPLRGVGFGLLAALGQASGAVLSRAALAETSVSPLWSTLIRLLAGMAVLSILILQRRSVWAGFQAVRSPQFLRILIGTSFAGTYLAIWLQQTALKYTAAGIAQALTATSPLFIIPLAIALGERVSWRSVVGILIAICGIWLLLDFG</sequence>
<keyword evidence="2" id="KW-1133">Transmembrane helix</keyword>
<feature type="transmembrane region" description="Helical" evidence="2">
    <location>
        <begin position="277"/>
        <end position="296"/>
    </location>
</feature>
<feature type="transmembrane region" description="Helical" evidence="2">
    <location>
        <begin position="249"/>
        <end position="270"/>
    </location>
</feature>
<reference evidence="4" key="1">
    <citation type="submission" date="2021-05" db="EMBL/GenBank/DDBJ databases">
        <authorList>
            <person name="Pietrasiak N."/>
            <person name="Ward R."/>
            <person name="Stajich J.E."/>
            <person name="Kurbessoian T."/>
        </authorList>
    </citation>
    <scope>NUCLEOTIDE SEQUENCE</scope>
    <source>
        <strain evidence="4">UHER 2000/2452</strain>
    </source>
</reference>